<reference evidence="3" key="2">
    <citation type="submission" date="2013-10" db="EMBL/GenBank/DDBJ databases">
        <authorList>
            <person name="Aslett M."/>
        </authorList>
    </citation>
    <scope>NUCLEOTIDE SEQUENCE [LARGE SCALE GENOMIC DNA]</scope>
    <source>
        <strain evidence="3">Houghton</strain>
    </source>
</reference>
<proteinExistence type="predicted"/>
<sequence>MGILRRIAGDSPPKASDPLEVAGEGTDPTPDDADNSDIADKAGESSLSTKYCGKKSRVIKAVIAAVAVIVVCGARYIMSGRSISYLKTSKLGLEDVSQPSLDDVSQPSLDDVSQPSLDDTSQLPLDDNYMDDFNEAAEEIEAYSPSELAVSQAFQLHFTPSLEDGQSLLGDPLTVIKDHVAKMRECTVPPASSLQARLDFAQHLQLLRSICRTVALRFKDLEVFNTVNQKLDVANPFLVSGGGEDYNNSDAPLNFQEVTGHDWTASELLEFFGLSRGGKRRVNGTLAKKLKLLLDIEKRHNDTNLNARYHFTAFLQPFEGDGVFNPAHAPAEHQIPYTGEPFRTGAFAEAAAQIFGESDATTYYAYIRKLNRIADNWTNEGVAAAVKQQEKENADNAQTRLKTKRELMRGLLSQGIPEDDLVMIALFLL</sequence>
<dbReference type="AlphaFoldDB" id="U6JX33"/>
<evidence type="ECO:0000313" key="4">
    <source>
        <dbReference type="Proteomes" id="UP000030744"/>
    </source>
</evidence>
<evidence type="ECO:0000256" key="1">
    <source>
        <dbReference type="SAM" id="MobiDB-lite"/>
    </source>
</evidence>
<keyword evidence="2" id="KW-0812">Transmembrane</keyword>
<dbReference type="OrthoDB" id="428734at2759"/>
<feature type="transmembrane region" description="Helical" evidence="2">
    <location>
        <begin position="58"/>
        <end position="78"/>
    </location>
</feature>
<keyword evidence="2" id="KW-0472">Membrane</keyword>
<dbReference type="Proteomes" id="UP000030744">
    <property type="component" value="Unassembled WGS sequence"/>
</dbReference>
<reference evidence="3" key="1">
    <citation type="submission" date="2013-10" db="EMBL/GenBank/DDBJ databases">
        <title>Genomic analysis of the causative agents of coccidiosis in chickens.</title>
        <authorList>
            <person name="Reid A.J."/>
            <person name="Blake D."/>
            <person name="Billington K."/>
            <person name="Browne H."/>
            <person name="Dunn M."/>
            <person name="Hung S."/>
            <person name="Kawahara F."/>
            <person name="Miranda-Saavedra D."/>
            <person name="Mourier T."/>
            <person name="Nagra H."/>
            <person name="Otto T.D."/>
            <person name="Rawlings N."/>
            <person name="Sanchez A."/>
            <person name="Sanders M."/>
            <person name="Subramaniam C."/>
            <person name="Tay Y."/>
            <person name="Dear P."/>
            <person name="Doerig C."/>
            <person name="Gruber A."/>
            <person name="Parkinson J."/>
            <person name="Shirley M."/>
            <person name="Wan K.L."/>
            <person name="Berriman M."/>
            <person name="Tomley F."/>
            <person name="Pain A."/>
        </authorList>
    </citation>
    <scope>NUCLEOTIDE SEQUENCE [LARGE SCALE GENOMIC DNA]</scope>
    <source>
        <strain evidence="3">Houghton</strain>
    </source>
</reference>
<dbReference type="RefSeq" id="XP_013352533.1">
    <property type="nucleotide sequence ID" value="XM_013497079.1"/>
</dbReference>
<evidence type="ECO:0000256" key="2">
    <source>
        <dbReference type="SAM" id="Phobius"/>
    </source>
</evidence>
<feature type="region of interest" description="Disordered" evidence="1">
    <location>
        <begin position="1"/>
        <end position="41"/>
    </location>
</feature>
<keyword evidence="4" id="KW-1185">Reference proteome</keyword>
<accession>U6JX33</accession>
<gene>
    <name evidence="3" type="ORF">EMH_0005170</name>
</gene>
<dbReference type="EMBL" id="HG682220">
    <property type="protein sequence ID" value="CDJ29964.1"/>
    <property type="molecule type" value="Genomic_DNA"/>
</dbReference>
<dbReference type="VEuPathDB" id="ToxoDB:EMH_0005170"/>
<organism evidence="3 4">
    <name type="scientific">Eimeria mitis</name>
    <dbReference type="NCBI Taxonomy" id="44415"/>
    <lineage>
        <taxon>Eukaryota</taxon>
        <taxon>Sar</taxon>
        <taxon>Alveolata</taxon>
        <taxon>Apicomplexa</taxon>
        <taxon>Conoidasida</taxon>
        <taxon>Coccidia</taxon>
        <taxon>Eucoccidiorida</taxon>
        <taxon>Eimeriorina</taxon>
        <taxon>Eimeriidae</taxon>
        <taxon>Eimeria</taxon>
    </lineage>
</organism>
<keyword evidence="2" id="KW-1133">Transmembrane helix</keyword>
<evidence type="ECO:0000313" key="3">
    <source>
        <dbReference type="EMBL" id="CDJ29964.1"/>
    </source>
</evidence>
<feature type="region of interest" description="Disordered" evidence="1">
    <location>
        <begin position="97"/>
        <end position="123"/>
    </location>
</feature>
<dbReference type="GeneID" id="25375543"/>
<protein>
    <submittedName>
        <fullName evidence="3">Uncharacterized protein</fullName>
    </submittedName>
</protein>
<name>U6JX33_9EIME</name>